<dbReference type="Proteomes" id="UP000274350">
    <property type="component" value="Chromosome"/>
</dbReference>
<evidence type="ECO:0000313" key="2">
    <source>
        <dbReference type="EMBL" id="QJQ06779.1"/>
    </source>
</evidence>
<reference evidence="2 3" key="1">
    <citation type="journal article" date="2019" name="Int. J. Syst. Evol. Microbiol.">
        <title>Undibacterium piscinae sp. nov., isolated from Korean shiner intestine.</title>
        <authorList>
            <person name="Lee S.Y."/>
            <person name="Kang W."/>
            <person name="Kim P.S."/>
            <person name="Kim H.S."/>
            <person name="Sung H."/>
            <person name="Shin N.R."/>
            <person name="Whon T.W."/>
            <person name="Yun J.H."/>
            <person name="Lee J.Y."/>
            <person name="Lee J.Y."/>
            <person name="Jung M.J."/>
            <person name="Jeong Y.S."/>
            <person name="Tak E.J."/>
            <person name="Han J.E."/>
            <person name="Hyun D.W."/>
            <person name="Kang M.S."/>
            <person name="Lee K.E."/>
            <person name="Lee B.H."/>
            <person name="Bae J.W."/>
        </authorList>
    </citation>
    <scope>NUCLEOTIDE SEQUENCE [LARGE SCALE GENOMIC DNA]</scope>
    <source>
        <strain evidence="2 3">S11R28</strain>
    </source>
</reference>
<evidence type="ECO:0000313" key="3">
    <source>
        <dbReference type="Proteomes" id="UP000274350"/>
    </source>
</evidence>
<feature type="signal peptide" evidence="1">
    <location>
        <begin position="1"/>
        <end position="22"/>
    </location>
</feature>
<gene>
    <name evidence="2" type="ORF">EJG51_014040</name>
</gene>
<feature type="chain" id="PRO_5026820610" evidence="1">
    <location>
        <begin position="23"/>
        <end position="425"/>
    </location>
</feature>
<sequence length="425" mass="46430">MRYLTMRLMCGIAAIVANGAHAQDYTQSGQLNGQSGQVRVLMNSTAENLNSPLHQAALLLPGMSVAADHLGVAEAELRFSRHGINAIATLQGQGDDLGHSKATGWVNEFYGAFDNGAWQFSAGKKIVAWDVGYGFRPNDVVQQERRRSLISNTAIGRPVAMAEYFDADNALSLVWVNPRQTSSQASKIPEADEQALAARLYRRIGALDLHGFARYGRQNGGSLGAALAWVATDALELHASVRHLQRSSTLLMGGQRALLQAGTPWQVQAQYDVTQLLAGMVWTTESQHSFMLEAWWDGTAPSEQQWRKWAQRNQALMAAIRVSPRMQATIGGQLAAQNQLLSATANLQQKNLFARWSWQSAAWQPAIDILWTPADRGHVLTASLGWQGDRLRLDGGIRHYGGPGDSVYAQLPAASVAYLSATWPF</sequence>
<dbReference type="EMBL" id="CP051152">
    <property type="protein sequence ID" value="QJQ06779.1"/>
    <property type="molecule type" value="Genomic_DNA"/>
</dbReference>
<dbReference type="OrthoDB" id="8746278at2"/>
<proteinExistence type="predicted"/>
<protein>
    <submittedName>
        <fullName evidence="2">Uncharacterized protein</fullName>
    </submittedName>
</protein>
<accession>A0A6M4A9V9</accession>
<keyword evidence="3" id="KW-1185">Reference proteome</keyword>
<name>A0A6M4A9V9_9BURK</name>
<keyword evidence="1" id="KW-0732">Signal</keyword>
<dbReference type="KEGG" id="upi:EJG51_014040"/>
<dbReference type="AlphaFoldDB" id="A0A6M4A9V9"/>
<evidence type="ECO:0000256" key="1">
    <source>
        <dbReference type="SAM" id="SignalP"/>
    </source>
</evidence>
<organism evidence="2 3">
    <name type="scientific">Undibacterium piscinae</name>
    <dbReference type="NCBI Taxonomy" id="2495591"/>
    <lineage>
        <taxon>Bacteria</taxon>
        <taxon>Pseudomonadati</taxon>
        <taxon>Pseudomonadota</taxon>
        <taxon>Betaproteobacteria</taxon>
        <taxon>Burkholderiales</taxon>
        <taxon>Oxalobacteraceae</taxon>
        <taxon>Undibacterium</taxon>
    </lineage>
</organism>